<gene>
    <name evidence="2" type="ORF">SAMN04490357_2957</name>
</gene>
<name>A0A1H4VJI2_9ACTN</name>
<dbReference type="EMBL" id="FNTD01000004">
    <property type="protein sequence ID" value="SEC80748.1"/>
    <property type="molecule type" value="Genomic_DNA"/>
</dbReference>
<evidence type="ECO:0000313" key="2">
    <source>
        <dbReference type="EMBL" id="SEC80748.1"/>
    </source>
</evidence>
<evidence type="ECO:0000256" key="1">
    <source>
        <dbReference type="SAM" id="SignalP"/>
    </source>
</evidence>
<evidence type="ECO:0000313" key="3">
    <source>
        <dbReference type="Proteomes" id="UP000182375"/>
    </source>
</evidence>
<organism evidence="2 3">
    <name type="scientific">Streptomyces misionensis</name>
    <dbReference type="NCBI Taxonomy" id="67331"/>
    <lineage>
        <taxon>Bacteria</taxon>
        <taxon>Bacillati</taxon>
        <taxon>Actinomycetota</taxon>
        <taxon>Actinomycetes</taxon>
        <taxon>Kitasatosporales</taxon>
        <taxon>Streptomycetaceae</taxon>
        <taxon>Streptomyces</taxon>
    </lineage>
</organism>
<feature type="chain" id="PRO_5010381085" description="Lipoprotein" evidence="1">
    <location>
        <begin position="26"/>
        <end position="175"/>
    </location>
</feature>
<feature type="signal peptide" evidence="1">
    <location>
        <begin position="1"/>
        <end position="25"/>
    </location>
</feature>
<reference evidence="2 3" key="1">
    <citation type="submission" date="2016-10" db="EMBL/GenBank/DDBJ databases">
        <authorList>
            <person name="de Groot N.N."/>
        </authorList>
    </citation>
    <scope>NUCLEOTIDE SEQUENCE [LARGE SCALE GENOMIC DNA]</scope>
    <source>
        <strain evidence="2 3">DSM 40306</strain>
    </source>
</reference>
<dbReference type="STRING" id="67331.SAMN04490357_2957"/>
<dbReference type="AlphaFoldDB" id="A0A1H4VJI2"/>
<accession>A0A1H4VJI2</accession>
<dbReference type="PROSITE" id="PS51257">
    <property type="entry name" value="PROKAR_LIPOPROTEIN"/>
    <property type="match status" value="1"/>
</dbReference>
<dbReference type="Proteomes" id="UP000182375">
    <property type="component" value="Unassembled WGS sequence"/>
</dbReference>
<sequence>MWTRARRRVLGVAGLVLAGAGALVACEPDQLGPATVAYTTDGTATAELTRQHVDVGWLTCGGDRGGGAAVAASAPGASAVVAVDCQGETRDRRRITVNGEVTRAVDGVCVRGDLRARVGGRQVFHVSGLGDCGAAPGPAYRPSYAPAVPRPVVTVTVTRTVWCTGDPACPPAQGK</sequence>
<evidence type="ECO:0008006" key="4">
    <source>
        <dbReference type="Google" id="ProtNLM"/>
    </source>
</evidence>
<proteinExistence type="predicted"/>
<keyword evidence="1" id="KW-0732">Signal</keyword>
<protein>
    <recommendedName>
        <fullName evidence="4">Lipoprotein</fullName>
    </recommendedName>
</protein>